<evidence type="ECO:0000313" key="2">
    <source>
        <dbReference type="Proteomes" id="UP000218231"/>
    </source>
</evidence>
<reference evidence="1 2" key="1">
    <citation type="journal article" date="2017" name="Curr. Biol.">
        <title>Genome architecture and evolution of a unichromosomal asexual nematode.</title>
        <authorList>
            <person name="Fradin H."/>
            <person name="Zegar C."/>
            <person name="Gutwein M."/>
            <person name="Lucas J."/>
            <person name="Kovtun M."/>
            <person name="Corcoran D."/>
            <person name="Baugh L.R."/>
            <person name="Kiontke K."/>
            <person name="Gunsalus K."/>
            <person name="Fitch D.H."/>
            <person name="Piano F."/>
        </authorList>
    </citation>
    <scope>NUCLEOTIDE SEQUENCE [LARGE SCALE GENOMIC DNA]</scope>
    <source>
        <strain evidence="1">PF1309</strain>
    </source>
</reference>
<accession>A0A2A2KZI1</accession>
<comment type="caution">
    <text evidence="1">The sequence shown here is derived from an EMBL/GenBank/DDBJ whole genome shotgun (WGS) entry which is preliminary data.</text>
</comment>
<dbReference type="Proteomes" id="UP000218231">
    <property type="component" value="Unassembled WGS sequence"/>
</dbReference>
<protein>
    <submittedName>
        <fullName evidence="1">Uncharacterized protein</fullName>
    </submittedName>
</protein>
<organism evidence="1 2">
    <name type="scientific">Diploscapter pachys</name>
    <dbReference type="NCBI Taxonomy" id="2018661"/>
    <lineage>
        <taxon>Eukaryota</taxon>
        <taxon>Metazoa</taxon>
        <taxon>Ecdysozoa</taxon>
        <taxon>Nematoda</taxon>
        <taxon>Chromadorea</taxon>
        <taxon>Rhabditida</taxon>
        <taxon>Rhabditina</taxon>
        <taxon>Rhabditomorpha</taxon>
        <taxon>Rhabditoidea</taxon>
        <taxon>Rhabditidae</taxon>
        <taxon>Diploscapter</taxon>
    </lineage>
</organism>
<dbReference type="EMBL" id="LIAE01007439">
    <property type="protein sequence ID" value="PAV79249.1"/>
    <property type="molecule type" value="Genomic_DNA"/>
</dbReference>
<dbReference type="AlphaFoldDB" id="A0A2A2KZI1"/>
<evidence type="ECO:0000313" key="1">
    <source>
        <dbReference type="EMBL" id="PAV79249.1"/>
    </source>
</evidence>
<sequence>MGLWVTYSEAFERIASTRHRHAQIKNAIAVELLYALGDVEVEKQLAIDSFRQLVEAGTVTEDEFQMLVSAIQDSNSIKISVLSELLRVMYVYYESILKRKRLISEEDQQMVLFVYRTRLQRKRDSSAGTRVFTQMEISLDADDDEFLPTDLRHPDRLRLVRHLQLDVRQTGRAVKIVFFLFFSQFIKRTVSLAASRCSNLFFFLSLSSFVPFSCCLLSGKACGVHWSGF</sequence>
<keyword evidence="2" id="KW-1185">Reference proteome</keyword>
<name>A0A2A2KZI1_9BILA</name>
<gene>
    <name evidence="1" type="ORF">WR25_04973</name>
</gene>
<proteinExistence type="predicted"/>